<dbReference type="InterPro" id="IPR033404">
    <property type="entry name" value="DUF5111"/>
</dbReference>
<accession>A0ABR7C9K9</accession>
<keyword evidence="5" id="KW-1185">Reference proteome</keyword>
<dbReference type="InterPro" id="IPR058350">
    <property type="entry name" value="DUF8037"/>
</dbReference>
<evidence type="ECO:0000313" key="5">
    <source>
        <dbReference type="Proteomes" id="UP000600600"/>
    </source>
</evidence>
<dbReference type="RefSeq" id="WP_186966941.1">
    <property type="nucleotide sequence ID" value="NZ_JACOOE010000003.1"/>
</dbReference>
<dbReference type="Pfam" id="PF17138">
    <property type="entry name" value="DUF5111"/>
    <property type="match status" value="1"/>
</dbReference>
<evidence type="ECO:0000313" key="4">
    <source>
        <dbReference type="EMBL" id="MBC5604471.1"/>
    </source>
</evidence>
<reference evidence="4 5" key="1">
    <citation type="submission" date="2020-08" db="EMBL/GenBank/DDBJ databases">
        <title>Genome public.</title>
        <authorList>
            <person name="Liu C."/>
            <person name="Sun Q."/>
        </authorList>
    </citation>
    <scope>NUCLEOTIDE SEQUENCE [LARGE SCALE GENOMIC DNA]</scope>
    <source>
        <strain evidence="4 5">M27</strain>
    </source>
</reference>
<dbReference type="PROSITE" id="PS51257">
    <property type="entry name" value="PROKAR_LIPOPROTEIN"/>
    <property type="match status" value="1"/>
</dbReference>
<feature type="domain" description="DUF8037" evidence="3">
    <location>
        <begin position="384"/>
        <end position="487"/>
    </location>
</feature>
<feature type="domain" description="DUF5111" evidence="1">
    <location>
        <begin position="158"/>
        <end position="258"/>
    </location>
</feature>
<dbReference type="Pfam" id="PF17141">
    <property type="entry name" value="DUF5114"/>
    <property type="match status" value="1"/>
</dbReference>
<dbReference type="Proteomes" id="UP000600600">
    <property type="component" value="Unassembled WGS sequence"/>
</dbReference>
<sequence>MKNINNLLTLLTILLILGACEKDGDTFFLSSPKENELVASVNKITLTKETAQLYAMSFAWTNQTLQISDERYSPTTNLQFIIQASLNENFTGDVEESIVNGFSQSYTIAALNILTYRLNAIAEQENPVYFRLATSNGSNIKPVYSNTVKVTITPYPIDMRYANILAKESGEDTGKDLYSVNADGVYQGFYGATGWEGIHVEEANGNIWFTDAPGGIGAPFQITTTGTIGSWDLWFPELEGCYFTELNAVKKQWSALYLGSLNIEGMPEGFYATYDHTTNQWKGVFDGTANETLNLRIGGTGKLFNKDTGDNKDNAKDVPFAFGGTAEQLTFSTGEGITTGSISVIVPATGSCTLVIDLNNPAQWTAKVQEGGNVEPEPEPEEGEYLYLPGIGAAVNGKWAYDHRISVYDKDEKKYAGVVNVASEWGDYAITLFGEGEAWNDSKVYKCREGNSTNGKLTNSGGNNITAPDNGLYLIEVSLSELTYKTTAVTEVACYLGIPDNEDLISLQSTDTPGIYSGSITLPEDSKWGVQFVINSWAGYFGGYEGKLYYNANEGIKSMPAGTYNVTVDFINATYSFNRQ</sequence>
<proteinExistence type="predicted"/>
<feature type="domain" description="DUF5114" evidence="2">
    <location>
        <begin position="273"/>
        <end position="370"/>
    </location>
</feature>
<evidence type="ECO:0000259" key="1">
    <source>
        <dbReference type="Pfam" id="PF17138"/>
    </source>
</evidence>
<evidence type="ECO:0000259" key="3">
    <source>
        <dbReference type="Pfam" id="PF26123"/>
    </source>
</evidence>
<gene>
    <name evidence="4" type="ORF">H8S67_07295</name>
</gene>
<name>A0ABR7C9K9_9BACE</name>
<organism evidence="4 5">
    <name type="scientific">Bacteroides difficilis</name>
    <dbReference type="NCBI Taxonomy" id="2763021"/>
    <lineage>
        <taxon>Bacteria</taxon>
        <taxon>Pseudomonadati</taxon>
        <taxon>Bacteroidota</taxon>
        <taxon>Bacteroidia</taxon>
        <taxon>Bacteroidales</taxon>
        <taxon>Bacteroidaceae</taxon>
        <taxon>Bacteroides</taxon>
    </lineage>
</organism>
<protein>
    <submittedName>
        <fullName evidence="4">DUF5114 domain-containing protein</fullName>
    </submittedName>
</protein>
<dbReference type="InterPro" id="IPR033407">
    <property type="entry name" value="DUF5114"/>
</dbReference>
<evidence type="ECO:0000259" key="2">
    <source>
        <dbReference type="Pfam" id="PF17141"/>
    </source>
</evidence>
<comment type="caution">
    <text evidence="4">The sequence shown here is derived from an EMBL/GenBank/DDBJ whole genome shotgun (WGS) entry which is preliminary data.</text>
</comment>
<dbReference type="Pfam" id="PF26123">
    <property type="entry name" value="DUF8037"/>
    <property type="match status" value="1"/>
</dbReference>
<dbReference type="EMBL" id="JACOOE010000003">
    <property type="protein sequence ID" value="MBC5604471.1"/>
    <property type="molecule type" value="Genomic_DNA"/>
</dbReference>